<sequence length="145" mass="15836">MSKAQSASTNAMILKPVHLENNMPCSTVPCAGPLWGAKSSGSDFREEPSEETQVEKTPHPTQNLKVSSKWADQPSALIPLVGPPWGAKPSGRDFREEPREGTQDEKTPHPTQNLKVLSKWVSHLINSSLLFVSFNVGLTLVPTHT</sequence>
<evidence type="ECO:0000313" key="2">
    <source>
        <dbReference type="EMBL" id="MED6119968.1"/>
    </source>
</evidence>
<protein>
    <submittedName>
        <fullName evidence="2">Uncharacterized protein</fullName>
    </submittedName>
</protein>
<comment type="caution">
    <text evidence="2">The sequence shown here is derived from an EMBL/GenBank/DDBJ whole genome shotgun (WGS) entry which is preliminary data.</text>
</comment>
<feature type="region of interest" description="Disordered" evidence="1">
    <location>
        <begin position="36"/>
        <end position="111"/>
    </location>
</feature>
<feature type="compositionally biased region" description="Basic and acidic residues" evidence="1">
    <location>
        <begin position="43"/>
        <end position="58"/>
    </location>
</feature>
<reference evidence="2 3" key="1">
    <citation type="journal article" date="2023" name="Plants (Basel)">
        <title>Bridging the Gap: Combining Genomics and Transcriptomics Approaches to Understand Stylosanthes scabra, an Orphan Legume from the Brazilian Caatinga.</title>
        <authorList>
            <person name="Ferreira-Neto J.R.C."/>
            <person name="da Silva M.D."/>
            <person name="Binneck E."/>
            <person name="de Melo N.F."/>
            <person name="da Silva R.H."/>
            <person name="de Melo A.L.T.M."/>
            <person name="Pandolfi V."/>
            <person name="Bustamante F.O."/>
            <person name="Brasileiro-Vidal A.C."/>
            <person name="Benko-Iseppon A.M."/>
        </authorList>
    </citation>
    <scope>NUCLEOTIDE SEQUENCE [LARGE SCALE GENOMIC DNA]</scope>
    <source>
        <tissue evidence="2">Leaves</tissue>
    </source>
</reference>
<proteinExistence type="predicted"/>
<dbReference type="EMBL" id="JASCZI010030255">
    <property type="protein sequence ID" value="MED6119968.1"/>
    <property type="molecule type" value="Genomic_DNA"/>
</dbReference>
<evidence type="ECO:0000256" key="1">
    <source>
        <dbReference type="SAM" id="MobiDB-lite"/>
    </source>
</evidence>
<gene>
    <name evidence="2" type="ORF">PIB30_016556</name>
</gene>
<feature type="compositionally biased region" description="Basic and acidic residues" evidence="1">
    <location>
        <begin position="90"/>
        <end position="108"/>
    </location>
</feature>
<accession>A0ABU6R7N3</accession>
<name>A0ABU6R7N3_9FABA</name>
<evidence type="ECO:0000313" key="3">
    <source>
        <dbReference type="Proteomes" id="UP001341840"/>
    </source>
</evidence>
<organism evidence="2 3">
    <name type="scientific">Stylosanthes scabra</name>
    <dbReference type="NCBI Taxonomy" id="79078"/>
    <lineage>
        <taxon>Eukaryota</taxon>
        <taxon>Viridiplantae</taxon>
        <taxon>Streptophyta</taxon>
        <taxon>Embryophyta</taxon>
        <taxon>Tracheophyta</taxon>
        <taxon>Spermatophyta</taxon>
        <taxon>Magnoliopsida</taxon>
        <taxon>eudicotyledons</taxon>
        <taxon>Gunneridae</taxon>
        <taxon>Pentapetalae</taxon>
        <taxon>rosids</taxon>
        <taxon>fabids</taxon>
        <taxon>Fabales</taxon>
        <taxon>Fabaceae</taxon>
        <taxon>Papilionoideae</taxon>
        <taxon>50 kb inversion clade</taxon>
        <taxon>dalbergioids sensu lato</taxon>
        <taxon>Dalbergieae</taxon>
        <taxon>Pterocarpus clade</taxon>
        <taxon>Stylosanthes</taxon>
    </lineage>
</organism>
<dbReference type="Proteomes" id="UP001341840">
    <property type="component" value="Unassembled WGS sequence"/>
</dbReference>
<keyword evidence="3" id="KW-1185">Reference proteome</keyword>